<feature type="non-terminal residue" evidence="2">
    <location>
        <position position="130"/>
    </location>
</feature>
<dbReference type="InterPro" id="IPR044730">
    <property type="entry name" value="RNase_H-like_dom_plant"/>
</dbReference>
<dbReference type="InterPro" id="IPR053151">
    <property type="entry name" value="RNase_H-like"/>
</dbReference>
<reference evidence="3" key="1">
    <citation type="submission" date="2016-04" db="EMBL/GenBank/DDBJ databases">
        <title>Cephalotus genome sequencing.</title>
        <authorList>
            <person name="Fukushima K."/>
            <person name="Hasebe M."/>
            <person name="Fang X."/>
        </authorList>
    </citation>
    <scope>NUCLEOTIDE SEQUENCE [LARGE SCALE GENOMIC DNA]</scope>
    <source>
        <strain evidence="3">cv. St1</strain>
    </source>
</reference>
<dbReference type="EMBL" id="BDDD01002516">
    <property type="protein sequence ID" value="GAV81909.1"/>
    <property type="molecule type" value="Genomic_DNA"/>
</dbReference>
<dbReference type="SUPFAM" id="SSF53098">
    <property type="entry name" value="Ribonuclease H-like"/>
    <property type="match status" value="1"/>
</dbReference>
<dbReference type="InParanoid" id="A0A1Q3CNR5"/>
<organism evidence="2 3">
    <name type="scientific">Cephalotus follicularis</name>
    <name type="common">Albany pitcher plant</name>
    <dbReference type="NCBI Taxonomy" id="3775"/>
    <lineage>
        <taxon>Eukaryota</taxon>
        <taxon>Viridiplantae</taxon>
        <taxon>Streptophyta</taxon>
        <taxon>Embryophyta</taxon>
        <taxon>Tracheophyta</taxon>
        <taxon>Spermatophyta</taxon>
        <taxon>Magnoliopsida</taxon>
        <taxon>eudicotyledons</taxon>
        <taxon>Gunneridae</taxon>
        <taxon>Pentapetalae</taxon>
        <taxon>rosids</taxon>
        <taxon>fabids</taxon>
        <taxon>Oxalidales</taxon>
        <taxon>Cephalotaceae</taxon>
        <taxon>Cephalotus</taxon>
    </lineage>
</organism>
<dbReference type="GO" id="GO:0004523">
    <property type="term" value="F:RNA-DNA hybrid ribonuclease activity"/>
    <property type="evidence" value="ECO:0007669"/>
    <property type="project" value="InterPro"/>
</dbReference>
<feature type="domain" description="RNase H type-1" evidence="1">
    <location>
        <begin position="9"/>
        <end position="125"/>
    </location>
</feature>
<accession>A0A1Q3CNR5</accession>
<dbReference type="OrthoDB" id="1476293at2759"/>
<sequence>PPFGSLKLNTDGSCINNACVGGGVVRDHSGKIILAFSSSFGMGNSAEAEAKAILLGLRLCSERGLPISFMELDSLLIVNCFNDLWDPPWAIEYILRESKNLISSSASISHVFREGNGLANILAAHGHSSQ</sequence>
<gene>
    <name evidence="2" type="ORF">CFOL_v3_25362</name>
</gene>
<dbReference type="Proteomes" id="UP000187406">
    <property type="component" value="Unassembled WGS sequence"/>
</dbReference>
<protein>
    <submittedName>
        <fullName evidence="2">RVT_3 domain-containing protein</fullName>
    </submittedName>
</protein>
<dbReference type="CDD" id="cd06222">
    <property type="entry name" value="RNase_H_like"/>
    <property type="match status" value="1"/>
</dbReference>
<evidence type="ECO:0000313" key="3">
    <source>
        <dbReference type="Proteomes" id="UP000187406"/>
    </source>
</evidence>
<evidence type="ECO:0000313" key="2">
    <source>
        <dbReference type="EMBL" id="GAV81909.1"/>
    </source>
</evidence>
<dbReference type="InterPro" id="IPR036397">
    <property type="entry name" value="RNaseH_sf"/>
</dbReference>
<name>A0A1Q3CNR5_CEPFO</name>
<feature type="non-terminal residue" evidence="2">
    <location>
        <position position="1"/>
    </location>
</feature>
<dbReference type="Gene3D" id="3.30.420.10">
    <property type="entry name" value="Ribonuclease H-like superfamily/Ribonuclease H"/>
    <property type="match status" value="1"/>
</dbReference>
<dbReference type="InterPro" id="IPR012337">
    <property type="entry name" value="RNaseH-like_sf"/>
</dbReference>
<dbReference type="GO" id="GO:0003676">
    <property type="term" value="F:nucleic acid binding"/>
    <property type="evidence" value="ECO:0007669"/>
    <property type="project" value="InterPro"/>
</dbReference>
<dbReference type="InterPro" id="IPR002156">
    <property type="entry name" value="RNaseH_domain"/>
</dbReference>
<proteinExistence type="predicted"/>
<dbReference type="PANTHER" id="PTHR47723">
    <property type="entry name" value="OS05G0353850 PROTEIN"/>
    <property type="match status" value="1"/>
</dbReference>
<dbReference type="Pfam" id="PF13456">
    <property type="entry name" value="RVT_3"/>
    <property type="match status" value="1"/>
</dbReference>
<dbReference type="AlphaFoldDB" id="A0A1Q3CNR5"/>
<dbReference type="PANTHER" id="PTHR47723:SF19">
    <property type="entry name" value="POLYNUCLEOTIDYL TRANSFERASE, RIBONUCLEASE H-LIKE SUPERFAMILY PROTEIN"/>
    <property type="match status" value="1"/>
</dbReference>
<evidence type="ECO:0000259" key="1">
    <source>
        <dbReference type="Pfam" id="PF13456"/>
    </source>
</evidence>
<keyword evidence="3" id="KW-1185">Reference proteome</keyword>
<comment type="caution">
    <text evidence="2">The sequence shown here is derived from an EMBL/GenBank/DDBJ whole genome shotgun (WGS) entry which is preliminary data.</text>
</comment>